<comment type="caution">
    <text evidence="1">The sequence shown here is derived from an EMBL/GenBank/DDBJ whole genome shotgun (WGS) entry which is preliminary data.</text>
</comment>
<evidence type="ECO:0000313" key="3">
    <source>
        <dbReference type="Proteomes" id="UP000738376"/>
    </source>
</evidence>
<dbReference type="RefSeq" id="WP_169362700.1">
    <property type="nucleotide sequence ID" value="NZ_JAAVJL010000001.1"/>
</dbReference>
<accession>A0ABX1LSC2</accession>
<gene>
    <name evidence="1" type="ORF">HC246_06660</name>
    <name evidence="2" type="ORF">HC246_10385</name>
</gene>
<dbReference type="Proteomes" id="UP000738376">
    <property type="component" value="Unassembled WGS sequence"/>
</dbReference>
<reference evidence="1 3" key="1">
    <citation type="submission" date="2020-03" db="EMBL/GenBank/DDBJ databases">
        <title>Draft Genome Sequence of 2-Methylisoborneol Producing Pseudanabaena yagii Strain GIHE-NHR1 Isolated from North Han River in South Korea.</title>
        <authorList>
            <person name="Jeong J."/>
        </authorList>
    </citation>
    <scope>NUCLEOTIDE SEQUENCE [LARGE SCALE GENOMIC DNA]</scope>
    <source>
        <strain evidence="1 3">GIHE-NHR1</strain>
    </source>
</reference>
<name>A0ABX1LSC2_9CYAN</name>
<proteinExistence type="predicted"/>
<evidence type="ECO:0008006" key="4">
    <source>
        <dbReference type="Google" id="ProtNLM"/>
    </source>
</evidence>
<evidence type="ECO:0000313" key="1">
    <source>
        <dbReference type="EMBL" id="NMF57704.1"/>
    </source>
</evidence>
<dbReference type="EMBL" id="JAAVJL010000001">
    <property type="protein sequence ID" value="NMF58417.1"/>
    <property type="molecule type" value="Genomic_DNA"/>
</dbReference>
<evidence type="ECO:0000313" key="2">
    <source>
        <dbReference type="EMBL" id="NMF58417.1"/>
    </source>
</evidence>
<dbReference type="EMBL" id="JAAVJL010000001">
    <property type="protein sequence ID" value="NMF57704.1"/>
    <property type="molecule type" value="Genomic_DNA"/>
</dbReference>
<keyword evidence="3" id="KW-1185">Reference proteome</keyword>
<sequence length="152" mass="16910">MARGIQKQDFAYEVELKDGNGVLGIAALMKVSLDTYNVGTSAAKINETQNVSAPRIPAHIKLNKNKNEYGIHPRHVVLELITNGTSSACFGTKLKRRLEVPILTLEQFQQLQEYDPLGGLVQPYTTMTINHSWDGTASAEYRIIQKVNEVKV</sequence>
<protein>
    <recommendedName>
        <fullName evidence="4">Phage tail protein</fullName>
    </recommendedName>
</protein>
<organism evidence="1 3">
    <name type="scientific">Pseudanabaena yagii GIHE-NHR1</name>
    <dbReference type="NCBI Taxonomy" id="2722753"/>
    <lineage>
        <taxon>Bacteria</taxon>
        <taxon>Bacillati</taxon>
        <taxon>Cyanobacteriota</taxon>
        <taxon>Cyanophyceae</taxon>
        <taxon>Pseudanabaenales</taxon>
        <taxon>Pseudanabaenaceae</taxon>
        <taxon>Pseudanabaena</taxon>
        <taxon>Pseudanabaena yagii</taxon>
    </lineage>
</organism>